<organism evidence="3 4">
    <name type="scientific">Evansella vedderi</name>
    <dbReference type="NCBI Taxonomy" id="38282"/>
    <lineage>
        <taxon>Bacteria</taxon>
        <taxon>Bacillati</taxon>
        <taxon>Bacillota</taxon>
        <taxon>Bacilli</taxon>
        <taxon>Bacillales</taxon>
        <taxon>Bacillaceae</taxon>
        <taxon>Evansella</taxon>
    </lineage>
</organism>
<evidence type="ECO:0000256" key="1">
    <source>
        <dbReference type="ARBA" id="ARBA00006525"/>
    </source>
</evidence>
<dbReference type="InterPro" id="IPR003488">
    <property type="entry name" value="DprA"/>
</dbReference>
<dbReference type="InterPro" id="IPR057666">
    <property type="entry name" value="DrpA_SLOG"/>
</dbReference>
<proteinExistence type="inferred from homology"/>
<evidence type="ECO:0000313" key="4">
    <source>
        <dbReference type="Proteomes" id="UP001230005"/>
    </source>
</evidence>
<evidence type="ECO:0000259" key="2">
    <source>
        <dbReference type="Pfam" id="PF02481"/>
    </source>
</evidence>
<dbReference type="Gene3D" id="3.40.50.450">
    <property type="match status" value="1"/>
</dbReference>
<comment type="caution">
    <text evidence="3">The sequence shown here is derived from an EMBL/GenBank/DDBJ whole genome shotgun (WGS) entry which is preliminary data.</text>
</comment>
<keyword evidence="4" id="KW-1185">Reference proteome</keyword>
<dbReference type="Proteomes" id="UP001230005">
    <property type="component" value="Unassembled WGS sequence"/>
</dbReference>
<protein>
    <submittedName>
        <fullName evidence="3">DNA processing protein</fullName>
    </submittedName>
</protein>
<dbReference type="SUPFAM" id="SSF102405">
    <property type="entry name" value="MCP/YpsA-like"/>
    <property type="match status" value="1"/>
</dbReference>
<name>A0ABU0A682_9BACI</name>
<dbReference type="PANTHER" id="PTHR43022:SF1">
    <property type="entry name" value="PROTEIN SMF"/>
    <property type="match status" value="1"/>
</dbReference>
<comment type="similarity">
    <text evidence="1">Belongs to the DprA/Smf family.</text>
</comment>
<feature type="domain" description="Smf/DprA SLOG" evidence="2">
    <location>
        <begin position="79"/>
        <end position="284"/>
    </location>
</feature>
<accession>A0ABU0A682</accession>
<dbReference type="PANTHER" id="PTHR43022">
    <property type="entry name" value="PROTEIN SMF"/>
    <property type="match status" value="1"/>
</dbReference>
<gene>
    <name evidence="3" type="ORF">J2S74_005308</name>
</gene>
<dbReference type="RefSeq" id="WP_307332221.1">
    <property type="nucleotide sequence ID" value="NZ_JAUSUG010000035.1"/>
</dbReference>
<reference evidence="3 4" key="1">
    <citation type="submission" date="2023-07" db="EMBL/GenBank/DDBJ databases">
        <title>Genomic Encyclopedia of Type Strains, Phase IV (KMG-IV): sequencing the most valuable type-strain genomes for metagenomic binning, comparative biology and taxonomic classification.</title>
        <authorList>
            <person name="Goeker M."/>
        </authorList>
    </citation>
    <scope>NUCLEOTIDE SEQUENCE [LARGE SCALE GENOMIC DNA]</scope>
    <source>
        <strain evidence="3 4">DSM 9768</strain>
    </source>
</reference>
<dbReference type="EMBL" id="JAUSUG010000035">
    <property type="protein sequence ID" value="MDQ0257845.1"/>
    <property type="molecule type" value="Genomic_DNA"/>
</dbReference>
<evidence type="ECO:0000313" key="3">
    <source>
        <dbReference type="EMBL" id="MDQ0257845.1"/>
    </source>
</evidence>
<sequence length="328" mass="36313">MSKLFWVTLSLVKGLGNSGIVKLYRHNPSADFSHLSNPNFITVVNKNVQELLTDQSYMQKTKEKALCHIEAHEQKDITVIPINSDYYPPLLQLINDAPAVIYAKGNFELLKGNKMLAIVGTRKPTRIGIASAKKIASTFAQRDYTIVSGLALGIDTAAHQGALQVKEGKTLAVLAGDLTKIYPIENKGLSKEILKKNGLLISETPIETQNNKGNFVKRDRIQSALALGVCPVQTPLKGGTQHTIKFAKKFQRFLFTPIPLEQEESAVQGNLELISNGTPVLDSVECYDTFDEEMKKTYQTLIERISVNTPTNQANSMKMANYKQSSLF</sequence>
<dbReference type="Pfam" id="PF02481">
    <property type="entry name" value="DNA_processg_A"/>
    <property type="match status" value="1"/>
</dbReference>